<dbReference type="InterPro" id="IPR027417">
    <property type="entry name" value="P-loop_NTPase"/>
</dbReference>
<dbReference type="PANTHER" id="PTHR23389">
    <property type="entry name" value="CHROMOSOME TRANSMISSION FIDELITY FACTOR 18"/>
    <property type="match status" value="1"/>
</dbReference>
<dbReference type="GO" id="GO:0005524">
    <property type="term" value="F:ATP binding"/>
    <property type="evidence" value="ECO:0007669"/>
    <property type="project" value="InterPro"/>
</dbReference>
<dbReference type="GO" id="GO:0005634">
    <property type="term" value="C:nucleus"/>
    <property type="evidence" value="ECO:0007669"/>
    <property type="project" value="TreeGrafter"/>
</dbReference>
<dbReference type="CDD" id="cd00009">
    <property type="entry name" value="AAA"/>
    <property type="match status" value="1"/>
</dbReference>
<dbReference type="SMART" id="SM00382">
    <property type="entry name" value="AAA"/>
    <property type="match status" value="1"/>
</dbReference>
<dbReference type="Gene3D" id="3.40.50.300">
    <property type="entry name" value="P-loop containing nucleotide triphosphate hydrolases"/>
    <property type="match status" value="1"/>
</dbReference>
<proteinExistence type="predicted"/>
<reference evidence="2" key="1">
    <citation type="submission" date="2022-12" db="EMBL/GenBank/DDBJ databases">
        <authorList>
            <person name="Brejova B."/>
        </authorList>
    </citation>
    <scope>NUCLEOTIDE SEQUENCE</scope>
</reference>
<dbReference type="GO" id="GO:0016887">
    <property type="term" value="F:ATP hydrolysis activity"/>
    <property type="evidence" value="ECO:0007669"/>
    <property type="project" value="InterPro"/>
</dbReference>
<dbReference type="Proteomes" id="UP001152885">
    <property type="component" value="Unassembled WGS sequence"/>
</dbReference>
<dbReference type="InterPro" id="IPR003593">
    <property type="entry name" value="AAA+_ATPase"/>
</dbReference>
<organism evidence="2 3">
    <name type="scientific">Candida verbasci</name>
    <dbReference type="NCBI Taxonomy" id="1227364"/>
    <lineage>
        <taxon>Eukaryota</taxon>
        <taxon>Fungi</taxon>
        <taxon>Dikarya</taxon>
        <taxon>Ascomycota</taxon>
        <taxon>Saccharomycotina</taxon>
        <taxon>Pichiomycetes</taxon>
        <taxon>Debaryomycetaceae</taxon>
        <taxon>Candida/Lodderomyces clade</taxon>
        <taxon>Candida</taxon>
    </lineage>
</organism>
<evidence type="ECO:0000313" key="3">
    <source>
        <dbReference type="Proteomes" id="UP001152885"/>
    </source>
</evidence>
<keyword evidence="3" id="KW-1185">Reference proteome</keyword>
<dbReference type="PANTHER" id="PTHR23389:SF3">
    <property type="entry name" value="CHROMOSOME TRANSMISSION FIDELITY PROTEIN 18 HOMOLOG"/>
    <property type="match status" value="1"/>
</dbReference>
<gene>
    <name evidence="2" type="ORF">CANVERA_P0219</name>
</gene>
<dbReference type="Pfam" id="PF00004">
    <property type="entry name" value="AAA"/>
    <property type="match status" value="1"/>
</dbReference>
<protein>
    <recommendedName>
        <fullName evidence="1">AAA+ ATPase domain-containing protein</fullName>
    </recommendedName>
</protein>
<accession>A0A9W4XJ91</accession>
<evidence type="ECO:0000259" key="1">
    <source>
        <dbReference type="SMART" id="SM00382"/>
    </source>
</evidence>
<evidence type="ECO:0000313" key="2">
    <source>
        <dbReference type="EMBL" id="CAI5755703.1"/>
    </source>
</evidence>
<sequence length="744" mass="85269">MSMEDELDFQSSALFNSSVEQTEIETFALQSFSPSSKPPLKIKLSNGNTLRIPYKEKSNNEIFTDEIYQDTYINMDLLMKKAELHNKVKENDKKINAMKCTKNEVKSSQIWTERYRPKNFVQLCSAGNDKQYRSISLWLKRWSPIVFGEEFVQSDLVDNLGRPHHKILLVHGPTGIGKTSAVHIIAKQLGYSIQELNAANSLDALPQNDKSSTSSALKLKIINALTSNAINLKNKNKPSCLIIDEIDSLGNSNEVVKTLTDLIYSDQKAYSKKMRKEQDEKKSKKHLLLNRPIICIANDIYNYNSGKLGPNPMDKLRPISQQIQFKKPMTSTTISGAKLSGNAVKSVKDHLMYINKEEKLGLSFQDLGEIVDICDGDIRACINHIQFHRKSIKTNSIMDVQLSWFTMVDQLFKRDPQLSKDENFMRLLDKYMNGDGKSVSGNSNSFDKVIKGAFNRYLNTVYYQDDSLKNPCELSDWLHYYDQFSGFNQMDLSQYYPITSLKIWSLFSEINPNKTQSLIPNVRNLEYESNELLKTNKTIARHAVQNLPINTQIALGNKDISCEFLPYISKMFQPSISSKVKSNLNDIEKKKIEQLTKLVKDFNISLEHSKDFETGLISLKINPNWDSIVNFENHLAPVSFTSLSKQIQFNRQIVFPLITAELDRLEMIRKSANAKRPIEDEAEVKVKKVKLNGNSIDFFKGQYQEVQDQTTTEQNKTARIWVKYNEGYLNAVRKNIGWNDIWLA</sequence>
<dbReference type="Gene3D" id="1.10.8.60">
    <property type="match status" value="1"/>
</dbReference>
<comment type="caution">
    <text evidence="2">The sequence shown here is derived from an EMBL/GenBank/DDBJ whole genome shotgun (WGS) entry which is preliminary data.</text>
</comment>
<dbReference type="GO" id="GO:0003677">
    <property type="term" value="F:DNA binding"/>
    <property type="evidence" value="ECO:0007669"/>
    <property type="project" value="TreeGrafter"/>
</dbReference>
<dbReference type="EMBL" id="CANTUO010000001">
    <property type="protein sequence ID" value="CAI5755703.1"/>
    <property type="molecule type" value="Genomic_DNA"/>
</dbReference>
<dbReference type="SUPFAM" id="SSF52540">
    <property type="entry name" value="P-loop containing nucleoside triphosphate hydrolases"/>
    <property type="match status" value="1"/>
</dbReference>
<dbReference type="OrthoDB" id="2195431at2759"/>
<feature type="domain" description="AAA+ ATPase" evidence="1">
    <location>
        <begin position="164"/>
        <end position="330"/>
    </location>
</feature>
<name>A0A9W4XJ91_9ASCO</name>
<dbReference type="InterPro" id="IPR003959">
    <property type="entry name" value="ATPase_AAA_core"/>
</dbReference>
<dbReference type="AlphaFoldDB" id="A0A9W4XJ91"/>